<sequence>MSDTLDLGDYFLRFPEALQDKYGTTFGVGFQDIKERFAPVGLGSRSITVDDVLAIFDVSLPFVQDWTKPDREELDRKMNDRERPVAALIRDLRSVEYRREIIVALVNAFRELSLTALVLHHVYPDRFAMCSHHLASQLYVTGPTVPTFYIDYCTELREWARRRWATPGIRTVVDAEFALWTWYRLAYSRKHADPVHHGRFHRDEWVQERRALRIAKALNTTDRLDLARSYLETDATVAALIAWRELEVVARTVSGPGVLREDNCRALLRKLPPERFPRGTDGYTLANLWDRRNQVTHHGAEVSRVDAKRIVDGVTAFVEHNSEVASAGLRSIP</sequence>
<reference evidence="1" key="1">
    <citation type="submission" date="2022-08" db="EMBL/GenBank/DDBJ databases">
        <title>Draft genome sequencing of Roseisolibacter agri AW1220.</title>
        <authorList>
            <person name="Tobiishi Y."/>
            <person name="Tonouchi A."/>
        </authorList>
    </citation>
    <scope>NUCLEOTIDE SEQUENCE</scope>
    <source>
        <strain evidence="1">AW1220</strain>
    </source>
</reference>
<dbReference type="AlphaFoldDB" id="A0AA37QCH9"/>
<keyword evidence="2" id="KW-1185">Reference proteome</keyword>
<dbReference type="RefSeq" id="WP_284352199.1">
    <property type="nucleotide sequence ID" value="NZ_BRXS01000007.1"/>
</dbReference>
<name>A0AA37QCH9_9BACT</name>
<comment type="caution">
    <text evidence="1">The sequence shown here is derived from an EMBL/GenBank/DDBJ whole genome shotgun (WGS) entry which is preliminary data.</text>
</comment>
<evidence type="ECO:0000313" key="2">
    <source>
        <dbReference type="Proteomes" id="UP001161325"/>
    </source>
</evidence>
<accession>A0AA37QCH9</accession>
<evidence type="ECO:0000313" key="1">
    <source>
        <dbReference type="EMBL" id="GLC27767.1"/>
    </source>
</evidence>
<proteinExistence type="predicted"/>
<protein>
    <submittedName>
        <fullName evidence="1">Uncharacterized protein</fullName>
    </submittedName>
</protein>
<dbReference type="Proteomes" id="UP001161325">
    <property type="component" value="Unassembled WGS sequence"/>
</dbReference>
<dbReference type="EMBL" id="BRXS01000007">
    <property type="protein sequence ID" value="GLC27767.1"/>
    <property type="molecule type" value="Genomic_DNA"/>
</dbReference>
<organism evidence="1 2">
    <name type="scientific">Roseisolibacter agri</name>
    <dbReference type="NCBI Taxonomy" id="2014610"/>
    <lineage>
        <taxon>Bacteria</taxon>
        <taxon>Pseudomonadati</taxon>
        <taxon>Gemmatimonadota</taxon>
        <taxon>Gemmatimonadia</taxon>
        <taxon>Gemmatimonadales</taxon>
        <taxon>Gemmatimonadaceae</taxon>
        <taxon>Roseisolibacter</taxon>
    </lineage>
</organism>
<gene>
    <name evidence="1" type="ORF">rosag_42800</name>
</gene>